<accession>A0A3E0U4U5</accession>
<name>A0A3E0U4U5_9GAMM</name>
<dbReference type="CDD" id="cd06422">
    <property type="entry name" value="NTP_transferase_like_1"/>
    <property type="match status" value="1"/>
</dbReference>
<dbReference type="AlphaFoldDB" id="A0A3E0U4U5"/>
<dbReference type="Gene3D" id="3.90.550.10">
    <property type="entry name" value="Spore Coat Polysaccharide Biosynthesis Protein SpsA, Chain A"/>
    <property type="match status" value="1"/>
</dbReference>
<dbReference type="GO" id="GO:0016779">
    <property type="term" value="F:nucleotidyltransferase activity"/>
    <property type="evidence" value="ECO:0007669"/>
    <property type="project" value="UniProtKB-KW"/>
</dbReference>
<evidence type="ECO:0000259" key="3">
    <source>
        <dbReference type="Pfam" id="PF00483"/>
    </source>
</evidence>
<gene>
    <name evidence="4" type="ORF">DXX94_13980</name>
</gene>
<dbReference type="PANTHER" id="PTHR43584">
    <property type="entry name" value="NUCLEOTIDYL TRANSFERASE"/>
    <property type="match status" value="1"/>
</dbReference>
<feature type="domain" description="Nucleotidyl transferase" evidence="3">
    <location>
        <begin position="3"/>
        <end position="245"/>
    </location>
</feature>
<organism evidence="4 5">
    <name type="scientific">Thalassotalea euphylliae</name>
    <dbReference type="NCBI Taxonomy" id="1655234"/>
    <lineage>
        <taxon>Bacteria</taxon>
        <taxon>Pseudomonadati</taxon>
        <taxon>Pseudomonadota</taxon>
        <taxon>Gammaproteobacteria</taxon>
        <taxon>Alteromonadales</taxon>
        <taxon>Colwelliaceae</taxon>
        <taxon>Thalassotalea</taxon>
    </lineage>
</organism>
<keyword evidence="5" id="KW-1185">Reference proteome</keyword>
<evidence type="ECO:0000256" key="2">
    <source>
        <dbReference type="ARBA" id="ARBA00022695"/>
    </source>
</evidence>
<comment type="caution">
    <text evidence="4">The sequence shown here is derived from an EMBL/GenBank/DDBJ whole genome shotgun (WGS) entry which is preliminary data.</text>
</comment>
<keyword evidence="1 4" id="KW-0808">Transferase</keyword>
<dbReference type="InterPro" id="IPR005835">
    <property type="entry name" value="NTP_transferase_dom"/>
</dbReference>
<dbReference type="InterPro" id="IPR050065">
    <property type="entry name" value="GlmU-like"/>
</dbReference>
<evidence type="ECO:0000313" key="5">
    <source>
        <dbReference type="Proteomes" id="UP000256899"/>
    </source>
</evidence>
<keyword evidence="2" id="KW-0548">Nucleotidyltransferase</keyword>
<reference evidence="5" key="1">
    <citation type="submission" date="2018-08" db="EMBL/GenBank/DDBJ databases">
        <title>Thalassotalea euphylliae genome.</title>
        <authorList>
            <person name="Summers S."/>
            <person name="Rice S.A."/>
            <person name="Freckelton M.L."/>
            <person name="Nedved B.T."/>
            <person name="Hadfield M.G."/>
        </authorList>
    </citation>
    <scope>NUCLEOTIDE SEQUENCE [LARGE SCALE GENOMIC DNA]</scope>
    <source>
        <strain evidence="5">H3</strain>
    </source>
</reference>
<dbReference type="RefSeq" id="WP_116016804.1">
    <property type="nucleotide sequence ID" value="NZ_QUOT01000001.1"/>
</dbReference>
<dbReference type="Pfam" id="PF00483">
    <property type="entry name" value="NTP_transferase"/>
    <property type="match status" value="1"/>
</dbReference>
<sequence>MRAMILAAGRGERMRPLTDHTPKPLLEVKGKALIEYHLEQLNQLGITDVVINHAWLGEQFPQKLGNGSKYGVNIHYSAESDGALETAGGIIKALPLLENTLDEKISTANTAQEPFLVINGDVFLSEQLTQLPKLAEDKLAHLWLVENPEHNPEGDFYLHDGLVINDFADNATRFTFSGIALYRPAFFTALANEPAQKSEPVQKSEPAQKLALGPSLRALAAQHRISGELLNVGWTDVGTPERLALLNQTAE</sequence>
<dbReference type="NCBIfam" id="NF045761">
    <property type="entry name" value="NAMPUrTaseMurU"/>
    <property type="match status" value="1"/>
</dbReference>
<dbReference type="InterPro" id="IPR054790">
    <property type="entry name" value="MurU"/>
</dbReference>
<dbReference type="PANTHER" id="PTHR43584:SF8">
    <property type="entry name" value="N-ACETYLMURAMATE ALPHA-1-PHOSPHATE URIDYLYLTRANSFERASE"/>
    <property type="match status" value="1"/>
</dbReference>
<dbReference type="SUPFAM" id="SSF53448">
    <property type="entry name" value="Nucleotide-diphospho-sugar transferases"/>
    <property type="match status" value="1"/>
</dbReference>
<dbReference type="Proteomes" id="UP000256899">
    <property type="component" value="Unassembled WGS sequence"/>
</dbReference>
<proteinExistence type="predicted"/>
<protein>
    <submittedName>
        <fullName evidence="4">Nucleotidyltransferase family protein</fullName>
    </submittedName>
</protein>
<dbReference type="InterPro" id="IPR029044">
    <property type="entry name" value="Nucleotide-diphossugar_trans"/>
</dbReference>
<evidence type="ECO:0000313" key="4">
    <source>
        <dbReference type="EMBL" id="REL31734.1"/>
    </source>
</evidence>
<evidence type="ECO:0000256" key="1">
    <source>
        <dbReference type="ARBA" id="ARBA00022679"/>
    </source>
</evidence>
<dbReference type="EMBL" id="QUOT01000001">
    <property type="protein sequence ID" value="REL31734.1"/>
    <property type="molecule type" value="Genomic_DNA"/>
</dbReference>